<dbReference type="GO" id="GO:0030687">
    <property type="term" value="C:preribosome, large subunit precursor"/>
    <property type="evidence" value="ECO:0007669"/>
    <property type="project" value="TreeGrafter"/>
</dbReference>
<dbReference type="InterPro" id="IPR051742">
    <property type="entry name" value="Ribosome_Assembly_uL10"/>
</dbReference>
<dbReference type="OrthoDB" id="10262308at2759"/>
<comment type="subunit">
    <text evidence="3 6">Associates with the pre-60S ribosomal particle.</text>
</comment>
<dbReference type="InterPro" id="IPR043141">
    <property type="entry name" value="Ribosomal_uL10-like_sf"/>
</dbReference>
<dbReference type="EMBL" id="JYNV01000153">
    <property type="protein sequence ID" value="KZM24741.1"/>
    <property type="molecule type" value="Genomic_DNA"/>
</dbReference>
<dbReference type="Proteomes" id="UP000076837">
    <property type="component" value="Unassembled WGS sequence"/>
</dbReference>
<dbReference type="GO" id="GO:0005737">
    <property type="term" value="C:cytoplasm"/>
    <property type="evidence" value="ECO:0007669"/>
    <property type="project" value="UniProtKB-SubCell"/>
</dbReference>
<evidence type="ECO:0000313" key="8">
    <source>
        <dbReference type="Proteomes" id="UP000076837"/>
    </source>
</evidence>
<dbReference type="Gene3D" id="3.90.105.20">
    <property type="match status" value="1"/>
</dbReference>
<comment type="caution">
    <text evidence="7">The sequence shown here is derived from an EMBL/GenBank/DDBJ whole genome shotgun (WGS) entry which is preliminary data.</text>
</comment>
<name>A0A163G8I5_DIDRA</name>
<dbReference type="InterPro" id="IPR001790">
    <property type="entry name" value="Ribosomal_uL10"/>
</dbReference>
<organism evidence="7 8">
    <name type="scientific">Didymella rabiei</name>
    <name type="common">Chickpea ascochyta blight fungus</name>
    <name type="synonym">Mycosphaerella rabiei</name>
    <dbReference type="NCBI Taxonomy" id="5454"/>
    <lineage>
        <taxon>Eukaryota</taxon>
        <taxon>Fungi</taxon>
        <taxon>Dikarya</taxon>
        <taxon>Ascomycota</taxon>
        <taxon>Pezizomycotina</taxon>
        <taxon>Dothideomycetes</taxon>
        <taxon>Pleosporomycetidae</taxon>
        <taxon>Pleosporales</taxon>
        <taxon>Pleosporineae</taxon>
        <taxon>Didymellaceae</taxon>
        <taxon>Ascochyta</taxon>
    </lineage>
</organism>
<keyword evidence="6" id="KW-0690">Ribosome biogenesis</keyword>
<dbReference type="Gene3D" id="3.30.70.1730">
    <property type="match status" value="1"/>
</dbReference>
<dbReference type="GO" id="GO:0005730">
    <property type="term" value="C:nucleolus"/>
    <property type="evidence" value="ECO:0007669"/>
    <property type="project" value="UniProtKB-SubCell"/>
</dbReference>
<evidence type="ECO:0000256" key="5">
    <source>
        <dbReference type="ARBA" id="ARBA00023242"/>
    </source>
</evidence>
<dbReference type="CDD" id="cd05796">
    <property type="entry name" value="Ribosomal_P0_like"/>
    <property type="match status" value="1"/>
</dbReference>
<dbReference type="GO" id="GO:0000027">
    <property type="term" value="P:ribosomal large subunit assembly"/>
    <property type="evidence" value="ECO:0007669"/>
    <property type="project" value="InterPro"/>
</dbReference>
<keyword evidence="8" id="KW-1185">Reference proteome</keyword>
<accession>A0A163G8I5</accession>
<dbReference type="Pfam" id="PF17777">
    <property type="entry name" value="RL10P_insert"/>
    <property type="match status" value="1"/>
</dbReference>
<dbReference type="PANTHER" id="PTHR45841:SF1">
    <property type="entry name" value="MRNA TURNOVER PROTEIN 4 HOMOLOG"/>
    <property type="match status" value="1"/>
</dbReference>
<proteinExistence type="inferred from homology"/>
<evidence type="ECO:0000256" key="4">
    <source>
        <dbReference type="ARBA" id="ARBA00022490"/>
    </source>
</evidence>
<reference evidence="7 8" key="1">
    <citation type="journal article" date="2016" name="Sci. Rep.">
        <title>Draft genome sequencing and secretome analysis of fungal phytopathogen Ascochyta rabiei provides insight into the necrotrophic effector repertoire.</title>
        <authorList>
            <person name="Verma S."/>
            <person name="Gazara R.K."/>
            <person name="Nizam S."/>
            <person name="Parween S."/>
            <person name="Chattopadhyay D."/>
            <person name="Verma P.K."/>
        </authorList>
    </citation>
    <scope>NUCLEOTIDE SEQUENCE [LARGE SCALE GENOMIC DNA]</scope>
    <source>
        <strain evidence="7 8">ArDII</strain>
    </source>
</reference>
<keyword evidence="5 6" id="KW-0539">Nucleus</keyword>
<dbReference type="FunFam" id="3.90.105.20:FF:000003">
    <property type="entry name" value="Ribosome assembly factor mrt4"/>
    <property type="match status" value="1"/>
</dbReference>
<evidence type="ECO:0000313" key="7">
    <source>
        <dbReference type="EMBL" id="KZM24741.1"/>
    </source>
</evidence>
<dbReference type="GO" id="GO:0000956">
    <property type="term" value="P:nuclear-transcribed mRNA catabolic process"/>
    <property type="evidence" value="ECO:0007669"/>
    <property type="project" value="TreeGrafter"/>
</dbReference>
<sequence length="235" mass="26274">MPKSKRAKVVHLTQTDKKGKELSQKLFANVQEAAENFEHIFVFSVANMRNSYLKQVRAEFSDSRFFFGKTKVMAKALGMTPAEEHLTNLSELTKHLAGNVGLFFTNREPADVLEYFAAYSQTDFARAGVTATHTFTIPAGVVYSRGGEVPAEEDVQLPHSVETTIRKWGMPTRLDQGKVTLDAPYTVCKEGQVMNSHQTALLKMFGVAMADFKIDLKAYYSKKTESVTEVDAMEE</sequence>
<dbReference type="InterPro" id="IPR043164">
    <property type="entry name" value="Ribosomal_uL10-like_insert_sf"/>
</dbReference>
<evidence type="ECO:0000256" key="2">
    <source>
        <dbReference type="ARBA" id="ARBA00008889"/>
    </source>
</evidence>
<dbReference type="InterPro" id="IPR033867">
    <property type="entry name" value="Mrt4"/>
</dbReference>
<dbReference type="PANTHER" id="PTHR45841">
    <property type="entry name" value="MRNA TURNOVER PROTEIN 4 MRTO4"/>
    <property type="match status" value="1"/>
</dbReference>
<evidence type="ECO:0000256" key="6">
    <source>
        <dbReference type="RuleBase" id="RU364039"/>
    </source>
</evidence>
<dbReference type="GO" id="GO:0003723">
    <property type="term" value="F:RNA binding"/>
    <property type="evidence" value="ECO:0007669"/>
    <property type="project" value="TreeGrafter"/>
</dbReference>
<dbReference type="FunFam" id="3.30.70.1730:FF:000005">
    <property type="entry name" value="Ribosome assembly factor mrt4"/>
    <property type="match status" value="1"/>
</dbReference>
<dbReference type="Pfam" id="PF00466">
    <property type="entry name" value="Ribosomal_L10"/>
    <property type="match status" value="1"/>
</dbReference>
<gene>
    <name evidence="7" type="ORF">ST47_g4108</name>
</gene>
<keyword evidence="4 6" id="KW-0963">Cytoplasm</keyword>
<evidence type="ECO:0000256" key="1">
    <source>
        <dbReference type="ARBA" id="ARBA00004046"/>
    </source>
</evidence>
<comment type="subcellular location">
    <subcellularLocation>
        <location evidence="6">Cytoplasm</location>
    </subcellularLocation>
    <subcellularLocation>
        <location evidence="6">Nucleus</location>
        <location evidence="6">Nucleolus</location>
    </subcellularLocation>
</comment>
<protein>
    <recommendedName>
        <fullName evidence="6">Ribosome assembly factor mrt4</fullName>
    </recommendedName>
</protein>
<dbReference type="SUPFAM" id="SSF160369">
    <property type="entry name" value="Ribosomal protein L10-like"/>
    <property type="match status" value="1"/>
</dbReference>
<evidence type="ECO:0000256" key="3">
    <source>
        <dbReference type="ARBA" id="ARBA00011117"/>
    </source>
</evidence>
<comment type="function">
    <text evidence="1 6">Component of the ribosome assembly machinery. Nuclear paralog of the ribosomal protein P0, it binds pre-60S subunits at an early stage of assembly in the nucleolus, and is replaced by P0 in cytoplasmic pre-60S subunits and mature 80S ribosomes.</text>
</comment>
<comment type="similarity">
    <text evidence="2 6">Belongs to the universal ribosomal protein uL10 family.</text>
</comment>
<dbReference type="InterPro" id="IPR040637">
    <property type="entry name" value="Ribosomal_uL10-like_insert"/>
</dbReference>
<dbReference type="GO" id="GO:0006364">
    <property type="term" value="P:rRNA processing"/>
    <property type="evidence" value="ECO:0007669"/>
    <property type="project" value="TreeGrafter"/>
</dbReference>
<dbReference type="AlphaFoldDB" id="A0A163G8I5"/>
<dbReference type="STRING" id="5454.A0A163G8I5"/>